<dbReference type="PANTHER" id="PTHR46212">
    <property type="entry name" value="PEFLIN"/>
    <property type="match status" value="1"/>
</dbReference>
<reference evidence="8 9" key="1">
    <citation type="submission" date="2023-03" db="EMBL/GenBank/DDBJ databases">
        <title>Genome sequence of Lichtheimia ornata CBS 291.66.</title>
        <authorList>
            <person name="Mohabir J.T."/>
            <person name="Shea T.P."/>
            <person name="Kurbessoian T."/>
            <person name="Berby B."/>
            <person name="Fontaine J."/>
            <person name="Livny J."/>
            <person name="Gnirke A."/>
            <person name="Stajich J.E."/>
            <person name="Cuomo C.A."/>
        </authorList>
    </citation>
    <scope>NUCLEOTIDE SEQUENCE [LARGE SCALE GENOMIC DNA]</scope>
    <source>
        <strain evidence="8">CBS 291.66</strain>
    </source>
</reference>
<dbReference type="Proteomes" id="UP001234581">
    <property type="component" value="Unassembled WGS sequence"/>
</dbReference>
<dbReference type="Gene3D" id="1.10.238.10">
    <property type="entry name" value="EF-hand"/>
    <property type="match status" value="1"/>
</dbReference>
<organism evidence="8 9">
    <name type="scientific">Lichtheimia ornata</name>
    <dbReference type="NCBI Taxonomy" id="688661"/>
    <lineage>
        <taxon>Eukaryota</taxon>
        <taxon>Fungi</taxon>
        <taxon>Fungi incertae sedis</taxon>
        <taxon>Mucoromycota</taxon>
        <taxon>Mucoromycotina</taxon>
        <taxon>Mucoromycetes</taxon>
        <taxon>Mucorales</taxon>
        <taxon>Lichtheimiaceae</taxon>
        <taxon>Lichtheimia</taxon>
    </lineage>
</organism>
<dbReference type="InterPro" id="IPR011992">
    <property type="entry name" value="EF-hand-dom_pair"/>
</dbReference>
<dbReference type="FunFam" id="1.10.238.10:FF:000003">
    <property type="entry name" value="Calmodulin A"/>
    <property type="match status" value="1"/>
</dbReference>
<dbReference type="InterPro" id="IPR002048">
    <property type="entry name" value="EF_hand_dom"/>
</dbReference>
<proteinExistence type="predicted"/>
<comment type="subcellular location">
    <subcellularLocation>
        <location evidence="1">Cytoplasm</location>
    </subcellularLocation>
</comment>
<evidence type="ECO:0000259" key="7">
    <source>
        <dbReference type="PROSITE" id="PS50222"/>
    </source>
</evidence>
<evidence type="ECO:0000256" key="4">
    <source>
        <dbReference type="ARBA" id="ARBA00022737"/>
    </source>
</evidence>
<evidence type="ECO:0000256" key="1">
    <source>
        <dbReference type="ARBA" id="ARBA00004496"/>
    </source>
</evidence>
<evidence type="ECO:0000256" key="3">
    <source>
        <dbReference type="ARBA" id="ARBA00022723"/>
    </source>
</evidence>
<dbReference type="SMART" id="SM00054">
    <property type="entry name" value="EFh"/>
    <property type="match status" value="4"/>
</dbReference>
<dbReference type="InterPro" id="IPR051426">
    <property type="entry name" value="Peflin/Sorcin_CaBP"/>
</dbReference>
<dbReference type="SUPFAM" id="SSF47473">
    <property type="entry name" value="EF-hand"/>
    <property type="match status" value="1"/>
</dbReference>
<keyword evidence="2" id="KW-0963">Cytoplasm</keyword>
<name>A0AAD7Y382_9FUNG</name>
<gene>
    <name evidence="8" type="ORF">O0I10_001155</name>
</gene>
<keyword evidence="9" id="KW-1185">Reference proteome</keyword>
<comment type="caution">
    <text evidence="8">The sequence shown here is derived from an EMBL/GenBank/DDBJ whole genome shotgun (WGS) entry which is preliminary data.</text>
</comment>
<feature type="compositionally biased region" description="Pro residues" evidence="6">
    <location>
        <begin position="17"/>
        <end position="53"/>
    </location>
</feature>
<dbReference type="Pfam" id="PF13202">
    <property type="entry name" value="EF-hand_5"/>
    <property type="match status" value="1"/>
</dbReference>
<evidence type="ECO:0000313" key="9">
    <source>
        <dbReference type="Proteomes" id="UP001234581"/>
    </source>
</evidence>
<dbReference type="EMBL" id="JARTCD010000003">
    <property type="protein sequence ID" value="KAJ8662979.1"/>
    <property type="molecule type" value="Genomic_DNA"/>
</dbReference>
<accession>A0AAD7Y382</accession>
<dbReference type="AlphaFoldDB" id="A0AAD7Y382"/>
<evidence type="ECO:0000256" key="5">
    <source>
        <dbReference type="ARBA" id="ARBA00022837"/>
    </source>
</evidence>
<evidence type="ECO:0000256" key="2">
    <source>
        <dbReference type="ARBA" id="ARBA00022490"/>
    </source>
</evidence>
<feature type="domain" description="EF-hand" evidence="7">
    <location>
        <begin position="123"/>
        <end position="158"/>
    </location>
</feature>
<dbReference type="GO" id="GO:0005737">
    <property type="term" value="C:cytoplasm"/>
    <property type="evidence" value="ECO:0007669"/>
    <property type="project" value="UniProtKB-SubCell"/>
</dbReference>
<evidence type="ECO:0000256" key="6">
    <source>
        <dbReference type="SAM" id="MobiDB-lite"/>
    </source>
</evidence>
<feature type="region of interest" description="Disordered" evidence="6">
    <location>
        <begin position="1"/>
        <end position="53"/>
    </location>
</feature>
<dbReference type="Pfam" id="PF13499">
    <property type="entry name" value="EF-hand_7"/>
    <property type="match status" value="2"/>
</dbReference>
<dbReference type="PROSITE" id="PS50222">
    <property type="entry name" value="EF_HAND_2"/>
    <property type="match status" value="2"/>
</dbReference>
<protein>
    <recommendedName>
        <fullName evidence="7">EF-hand domain-containing protein</fullName>
    </recommendedName>
</protein>
<feature type="compositionally biased region" description="Low complexity" evidence="6">
    <location>
        <begin position="1"/>
        <end position="16"/>
    </location>
</feature>
<keyword evidence="5" id="KW-0106">Calcium</keyword>
<dbReference type="GO" id="GO:0005509">
    <property type="term" value="F:calcium ion binding"/>
    <property type="evidence" value="ECO:0007669"/>
    <property type="project" value="InterPro"/>
</dbReference>
<keyword evidence="4" id="KW-0677">Repeat</keyword>
<keyword evidence="3" id="KW-0479">Metal-binding</keyword>
<evidence type="ECO:0000313" key="8">
    <source>
        <dbReference type="EMBL" id="KAJ8662979.1"/>
    </source>
</evidence>
<dbReference type="PANTHER" id="PTHR46212:SF3">
    <property type="entry name" value="GH27120P"/>
    <property type="match status" value="1"/>
</dbReference>
<dbReference type="InterPro" id="IPR018247">
    <property type="entry name" value="EF_Hand_1_Ca_BS"/>
</dbReference>
<dbReference type="RefSeq" id="XP_058347891.1">
    <property type="nucleotide sequence ID" value="XM_058481253.1"/>
</dbReference>
<dbReference type="GO" id="GO:0048306">
    <property type="term" value="F:calcium-dependent protein binding"/>
    <property type="evidence" value="ECO:0007669"/>
    <property type="project" value="UniProtKB-ARBA"/>
</dbReference>
<feature type="domain" description="EF-hand" evidence="7">
    <location>
        <begin position="56"/>
        <end position="91"/>
    </location>
</feature>
<dbReference type="PROSITE" id="PS00018">
    <property type="entry name" value="EF_HAND_1"/>
    <property type="match status" value="2"/>
</dbReference>
<dbReference type="GeneID" id="83208573"/>
<sequence>MAYNYQQSPYPQSQYPPSYPPPQGGYPPQSPATAQAPPPGGYPPMQRPSMRPPPPGADPQLWYWFQIVDTDNSGYLTVDELQRALINGDWTPFNIETVRMMVVMFDTDNTGTIDFNEFTGLWRYIEDWQRCFRTFDTDGSGNIDARELRHALQTFGYNLSEPFVNILIQKFDRYDHNNIGRGNITFDNFVQVCATIRSLTMAFQRFDTDGDGVIQIAYEQFLGLVIQQRI</sequence>